<dbReference type="PANTHER" id="PTHR24027">
    <property type="entry name" value="CADHERIN-23"/>
    <property type="match status" value="1"/>
</dbReference>
<dbReference type="EMBL" id="CADCXU010034674">
    <property type="protein sequence ID" value="CAB0019893.1"/>
    <property type="molecule type" value="Genomic_DNA"/>
</dbReference>
<dbReference type="SMART" id="SM00112">
    <property type="entry name" value="CA"/>
    <property type="match status" value="1"/>
</dbReference>
<dbReference type="AlphaFoldDB" id="A0A6H5HSL5"/>
<evidence type="ECO:0000256" key="1">
    <source>
        <dbReference type="ARBA" id="ARBA00004370"/>
    </source>
</evidence>
<dbReference type="Gene3D" id="2.60.40.60">
    <property type="entry name" value="Cadherins"/>
    <property type="match status" value="1"/>
</dbReference>
<dbReference type="InterPro" id="IPR015919">
    <property type="entry name" value="Cadherin-like_sf"/>
</dbReference>
<gene>
    <name evidence="7" type="ORF">NTEN_LOCUS23535</name>
</gene>
<dbReference type="InterPro" id="IPR039808">
    <property type="entry name" value="Cadherin"/>
</dbReference>
<dbReference type="GO" id="GO:0005509">
    <property type="term" value="F:calcium ion binding"/>
    <property type="evidence" value="ECO:0007669"/>
    <property type="project" value="UniProtKB-UniRule"/>
</dbReference>
<name>A0A6H5HSL5_9HEMI</name>
<evidence type="ECO:0000313" key="8">
    <source>
        <dbReference type="Proteomes" id="UP000479000"/>
    </source>
</evidence>
<keyword evidence="2" id="KW-0677">Repeat</keyword>
<dbReference type="PRINTS" id="PR00205">
    <property type="entry name" value="CADHERIN"/>
</dbReference>
<dbReference type="PANTHER" id="PTHR24027:SF438">
    <property type="entry name" value="CADHERIN 23"/>
    <property type="match status" value="1"/>
</dbReference>
<proteinExistence type="predicted"/>
<reference evidence="7 8" key="1">
    <citation type="submission" date="2020-02" db="EMBL/GenBank/DDBJ databases">
        <authorList>
            <person name="Ferguson B K."/>
        </authorList>
    </citation>
    <scope>NUCLEOTIDE SEQUENCE [LARGE SCALE GENOMIC DNA]</scope>
</reference>
<dbReference type="CDD" id="cd11304">
    <property type="entry name" value="Cadherin_repeat"/>
    <property type="match status" value="1"/>
</dbReference>
<dbReference type="PROSITE" id="PS50268">
    <property type="entry name" value="CADHERIN_2"/>
    <property type="match status" value="1"/>
</dbReference>
<dbReference type="Proteomes" id="UP000479000">
    <property type="component" value="Unassembled WGS sequence"/>
</dbReference>
<sequence length="107" mass="11765">MDKPNTPNSEIVYSLTGGNPANKFSLEMQGHRPALVLKKPLDYDSGDTDFKLIVTASDRGTPPWTSTATVSITVNDSDDLSPKFTKEIYKTQVVESHPITANNNRLN</sequence>
<evidence type="ECO:0000313" key="7">
    <source>
        <dbReference type="EMBL" id="CAB0019893.1"/>
    </source>
</evidence>
<dbReference type="OrthoDB" id="6252479at2759"/>
<protein>
    <recommendedName>
        <fullName evidence="6">Cadherin domain-containing protein</fullName>
    </recommendedName>
</protein>
<keyword evidence="3 5" id="KW-0106">Calcium</keyword>
<feature type="non-terminal residue" evidence="7">
    <location>
        <position position="107"/>
    </location>
</feature>
<organism evidence="7 8">
    <name type="scientific">Nesidiocoris tenuis</name>
    <dbReference type="NCBI Taxonomy" id="355587"/>
    <lineage>
        <taxon>Eukaryota</taxon>
        <taxon>Metazoa</taxon>
        <taxon>Ecdysozoa</taxon>
        <taxon>Arthropoda</taxon>
        <taxon>Hexapoda</taxon>
        <taxon>Insecta</taxon>
        <taxon>Pterygota</taxon>
        <taxon>Neoptera</taxon>
        <taxon>Paraneoptera</taxon>
        <taxon>Hemiptera</taxon>
        <taxon>Heteroptera</taxon>
        <taxon>Panheteroptera</taxon>
        <taxon>Cimicomorpha</taxon>
        <taxon>Miridae</taxon>
        <taxon>Dicyphina</taxon>
        <taxon>Nesidiocoris</taxon>
    </lineage>
</organism>
<dbReference type="GO" id="GO:0008013">
    <property type="term" value="F:beta-catenin binding"/>
    <property type="evidence" value="ECO:0007669"/>
    <property type="project" value="TreeGrafter"/>
</dbReference>
<dbReference type="Pfam" id="PF00028">
    <property type="entry name" value="Cadherin"/>
    <property type="match status" value="1"/>
</dbReference>
<evidence type="ECO:0000256" key="2">
    <source>
        <dbReference type="ARBA" id="ARBA00022737"/>
    </source>
</evidence>
<dbReference type="GO" id="GO:0045296">
    <property type="term" value="F:cadherin binding"/>
    <property type="evidence" value="ECO:0007669"/>
    <property type="project" value="TreeGrafter"/>
</dbReference>
<dbReference type="InterPro" id="IPR002126">
    <property type="entry name" value="Cadherin-like_dom"/>
</dbReference>
<comment type="subcellular location">
    <subcellularLocation>
        <location evidence="1">Membrane</location>
    </subcellularLocation>
</comment>
<dbReference type="GO" id="GO:0016342">
    <property type="term" value="C:catenin complex"/>
    <property type="evidence" value="ECO:0007669"/>
    <property type="project" value="TreeGrafter"/>
</dbReference>
<dbReference type="GO" id="GO:0016477">
    <property type="term" value="P:cell migration"/>
    <property type="evidence" value="ECO:0007669"/>
    <property type="project" value="TreeGrafter"/>
</dbReference>
<feature type="domain" description="Cadherin" evidence="6">
    <location>
        <begin position="2"/>
        <end position="84"/>
    </location>
</feature>
<keyword evidence="8" id="KW-1185">Reference proteome</keyword>
<evidence type="ECO:0000256" key="5">
    <source>
        <dbReference type="PROSITE-ProRule" id="PRU00043"/>
    </source>
</evidence>
<dbReference type="SUPFAM" id="SSF49313">
    <property type="entry name" value="Cadherin-like"/>
    <property type="match status" value="1"/>
</dbReference>
<evidence type="ECO:0000256" key="3">
    <source>
        <dbReference type="ARBA" id="ARBA00022837"/>
    </source>
</evidence>
<evidence type="ECO:0000256" key="4">
    <source>
        <dbReference type="ARBA" id="ARBA00023136"/>
    </source>
</evidence>
<evidence type="ECO:0000259" key="6">
    <source>
        <dbReference type="PROSITE" id="PS50268"/>
    </source>
</evidence>
<dbReference type="GO" id="GO:0007156">
    <property type="term" value="P:homophilic cell adhesion via plasma membrane adhesion molecules"/>
    <property type="evidence" value="ECO:0007669"/>
    <property type="project" value="InterPro"/>
</dbReference>
<accession>A0A6H5HSL5</accession>
<keyword evidence="4" id="KW-0472">Membrane</keyword>